<protein>
    <submittedName>
        <fullName evidence="1">Uncharacterized protein</fullName>
    </submittedName>
</protein>
<organism evidence="1 2">
    <name type="scientific">Cylindrobasidium torrendii FP15055 ss-10</name>
    <dbReference type="NCBI Taxonomy" id="1314674"/>
    <lineage>
        <taxon>Eukaryota</taxon>
        <taxon>Fungi</taxon>
        <taxon>Dikarya</taxon>
        <taxon>Basidiomycota</taxon>
        <taxon>Agaricomycotina</taxon>
        <taxon>Agaricomycetes</taxon>
        <taxon>Agaricomycetidae</taxon>
        <taxon>Agaricales</taxon>
        <taxon>Marasmiineae</taxon>
        <taxon>Physalacriaceae</taxon>
        <taxon>Cylindrobasidium</taxon>
    </lineage>
</organism>
<dbReference type="Proteomes" id="UP000054007">
    <property type="component" value="Unassembled WGS sequence"/>
</dbReference>
<accession>A0A0D7ASY3</accession>
<evidence type="ECO:0000313" key="1">
    <source>
        <dbReference type="EMBL" id="KIY61317.1"/>
    </source>
</evidence>
<dbReference type="AlphaFoldDB" id="A0A0D7ASY3"/>
<keyword evidence="2" id="KW-1185">Reference proteome</keyword>
<sequence>MVRGFPQRTASIAMLTPQSFGHTPGKLFEASHLQRFDLGLHRLPLETLHIAAEDEQLLSQVAKSLKDLASEVTLILLGAMSCEPTT</sequence>
<gene>
    <name evidence="1" type="ORF">CYLTODRAFT_459964</name>
</gene>
<evidence type="ECO:0000313" key="2">
    <source>
        <dbReference type="Proteomes" id="UP000054007"/>
    </source>
</evidence>
<reference evidence="1 2" key="1">
    <citation type="journal article" date="2015" name="Fungal Genet. Biol.">
        <title>Evolution of novel wood decay mechanisms in Agaricales revealed by the genome sequences of Fistulina hepatica and Cylindrobasidium torrendii.</title>
        <authorList>
            <person name="Floudas D."/>
            <person name="Held B.W."/>
            <person name="Riley R."/>
            <person name="Nagy L.G."/>
            <person name="Koehler G."/>
            <person name="Ransdell A.S."/>
            <person name="Younus H."/>
            <person name="Chow J."/>
            <person name="Chiniquy J."/>
            <person name="Lipzen A."/>
            <person name="Tritt A."/>
            <person name="Sun H."/>
            <person name="Haridas S."/>
            <person name="LaButti K."/>
            <person name="Ohm R.A."/>
            <person name="Kues U."/>
            <person name="Blanchette R.A."/>
            <person name="Grigoriev I.V."/>
            <person name="Minto R.E."/>
            <person name="Hibbett D.S."/>
        </authorList>
    </citation>
    <scope>NUCLEOTIDE SEQUENCE [LARGE SCALE GENOMIC DNA]</scope>
    <source>
        <strain evidence="1 2">FP15055 ss-10</strain>
    </source>
</reference>
<dbReference type="EMBL" id="KN880977">
    <property type="protein sequence ID" value="KIY61317.1"/>
    <property type="molecule type" value="Genomic_DNA"/>
</dbReference>
<proteinExistence type="predicted"/>
<name>A0A0D7ASY3_9AGAR</name>